<feature type="compositionally biased region" description="Basic and acidic residues" evidence="6">
    <location>
        <begin position="278"/>
        <end position="290"/>
    </location>
</feature>
<dbReference type="CDD" id="cd14694">
    <property type="entry name" value="bZIP_NFIL3"/>
    <property type="match status" value="1"/>
</dbReference>
<feature type="domain" description="BZIP" evidence="7">
    <location>
        <begin position="69"/>
        <end position="119"/>
    </location>
</feature>
<dbReference type="SMART" id="SM00338">
    <property type="entry name" value="BRLZ"/>
    <property type="match status" value="2"/>
</dbReference>
<proteinExistence type="inferred from homology"/>
<dbReference type="InterPro" id="IPR004827">
    <property type="entry name" value="bZIP"/>
</dbReference>
<keyword evidence="3" id="KW-0238">DNA-binding</keyword>
<evidence type="ECO:0000256" key="3">
    <source>
        <dbReference type="ARBA" id="ARBA00023125"/>
    </source>
</evidence>
<name>A0A4Z2B6H5_9TELE</name>
<protein>
    <recommendedName>
        <fullName evidence="7">BZIP domain-containing protein</fullName>
    </recommendedName>
</protein>
<evidence type="ECO:0000256" key="5">
    <source>
        <dbReference type="ARBA" id="ARBA00023242"/>
    </source>
</evidence>
<evidence type="ECO:0000256" key="2">
    <source>
        <dbReference type="ARBA" id="ARBA00023015"/>
    </source>
</evidence>
<dbReference type="PROSITE" id="PS50217">
    <property type="entry name" value="BZIP"/>
    <property type="match status" value="2"/>
</dbReference>
<dbReference type="PANTHER" id="PTHR15284:SF0">
    <property type="entry name" value="GH23983P"/>
    <property type="match status" value="1"/>
</dbReference>
<evidence type="ECO:0000256" key="4">
    <source>
        <dbReference type="ARBA" id="ARBA00023163"/>
    </source>
</evidence>
<evidence type="ECO:0000259" key="7">
    <source>
        <dbReference type="PROSITE" id="PS50217"/>
    </source>
</evidence>
<accession>A0A4Z2B6H5</accession>
<keyword evidence="9" id="KW-1185">Reference proteome</keyword>
<dbReference type="InterPro" id="IPR047229">
    <property type="entry name" value="NFIL3-like"/>
</dbReference>
<comment type="similarity">
    <text evidence="1">Belongs to the bZIP family. NFIL3 subfamily.</text>
</comment>
<keyword evidence="5" id="KW-0539">Nucleus</keyword>
<dbReference type="SUPFAM" id="SSF57959">
    <property type="entry name" value="Leucine zipper domain"/>
    <property type="match status" value="2"/>
</dbReference>
<evidence type="ECO:0000256" key="1">
    <source>
        <dbReference type="ARBA" id="ARBA00006079"/>
    </source>
</evidence>
<dbReference type="Pfam" id="PF07716">
    <property type="entry name" value="bZIP_2"/>
    <property type="match status" value="2"/>
</dbReference>
<keyword evidence="2" id="KW-0805">Transcription regulation</keyword>
<dbReference type="GO" id="GO:0003677">
    <property type="term" value="F:DNA binding"/>
    <property type="evidence" value="ECO:0007669"/>
    <property type="project" value="UniProtKB-KW"/>
</dbReference>
<keyword evidence="4" id="KW-0804">Transcription</keyword>
<comment type="caution">
    <text evidence="8">The sequence shown here is derived from an EMBL/GenBank/DDBJ whole genome shotgun (WGS) entry which is preliminary data.</text>
</comment>
<feature type="domain" description="BZIP" evidence="7">
    <location>
        <begin position="305"/>
        <end position="355"/>
    </location>
</feature>
<dbReference type="InterPro" id="IPR047106">
    <property type="entry name" value="NFIL3-like_bZIP"/>
</dbReference>
<feature type="region of interest" description="Disordered" evidence="6">
    <location>
        <begin position="267"/>
        <end position="296"/>
    </location>
</feature>
<dbReference type="GO" id="GO:0005634">
    <property type="term" value="C:nucleus"/>
    <property type="evidence" value="ECO:0007669"/>
    <property type="project" value="TreeGrafter"/>
</dbReference>
<sequence length="499" mass="56617">MSTLRNPNLPEHPAAYASPSLVNRREYVDLGHSSSVLPVMRSSLQAQRLLGLRAVTRRKREMVPPEKKDAAYMSKRVKNNEAAKRSREKRRLKDLLLGGQLLALSDENARLRDQVLRVQYLSMCAGRVEEAPRTDLCPVYSPAVSKSLVWGETWRNPHGSIPPFSWNQGFESPFQSSGLIPFSGPRIPSAVAGTERTRADVDANRQVAFSAQIKADTASFQAFLPRPDVLHPAPMLPYPPPTWLRRWHLWRRGPPPAAVEGIFALMESPTSPSQSGPEGREPYKDDLECKGRRRKREFIPEDKKDDLYWEKRRKNNEAAKRSREKRKMNDHVLENHFEALKEENARLSAELMAIKVHFGLIYPLTYPQPNPLQHYARSSAPTNTHHQLFQRDHYWSGKDPAAVSSYPQSLFFPTYALHSYFNTPNTTAYGLLNPLVLPQHLMAAHPSAPLLKPVPSRATEEDEQQVPRPFSLPCSVPAIAANLRGDKKCSYMTNGEFRK</sequence>
<organism evidence="8 9">
    <name type="scientific">Takifugu bimaculatus</name>
    <dbReference type="NCBI Taxonomy" id="433685"/>
    <lineage>
        <taxon>Eukaryota</taxon>
        <taxon>Metazoa</taxon>
        <taxon>Chordata</taxon>
        <taxon>Craniata</taxon>
        <taxon>Vertebrata</taxon>
        <taxon>Euteleostomi</taxon>
        <taxon>Actinopterygii</taxon>
        <taxon>Neopterygii</taxon>
        <taxon>Teleostei</taxon>
        <taxon>Neoteleostei</taxon>
        <taxon>Acanthomorphata</taxon>
        <taxon>Eupercaria</taxon>
        <taxon>Tetraodontiformes</taxon>
        <taxon>Tetradontoidea</taxon>
        <taxon>Tetraodontidae</taxon>
        <taxon>Takifugu</taxon>
    </lineage>
</organism>
<dbReference type="PANTHER" id="PTHR15284">
    <property type="entry name" value="NUCLEAR FACTOR INTERLEUKIN-3-REGULATED PROTEIN"/>
    <property type="match status" value="1"/>
</dbReference>
<evidence type="ECO:0000256" key="6">
    <source>
        <dbReference type="SAM" id="MobiDB-lite"/>
    </source>
</evidence>
<dbReference type="EMBL" id="SWLE01000019">
    <property type="protein sequence ID" value="TNM87379.1"/>
    <property type="molecule type" value="Genomic_DNA"/>
</dbReference>
<dbReference type="GO" id="GO:0007623">
    <property type="term" value="P:circadian rhythm"/>
    <property type="evidence" value="ECO:0007669"/>
    <property type="project" value="TreeGrafter"/>
</dbReference>
<dbReference type="Gene3D" id="1.20.5.170">
    <property type="match status" value="2"/>
</dbReference>
<dbReference type="PROSITE" id="PS00036">
    <property type="entry name" value="BZIP_BASIC"/>
    <property type="match status" value="2"/>
</dbReference>
<evidence type="ECO:0000313" key="8">
    <source>
        <dbReference type="EMBL" id="TNM87379.1"/>
    </source>
</evidence>
<dbReference type="GO" id="GO:0003700">
    <property type="term" value="F:DNA-binding transcription factor activity"/>
    <property type="evidence" value="ECO:0007669"/>
    <property type="project" value="InterPro"/>
</dbReference>
<dbReference type="Proteomes" id="UP000516260">
    <property type="component" value="Chromosome 6"/>
</dbReference>
<reference evidence="8 9" key="1">
    <citation type="submission" date="2019-04" db="EMBL/GenBank/DDBJ databases">
        <title>The sequence and de novo assembly of Takifugu bimaculatus genome using PacBio and Hi-C technologies.</title>
        <authorList>
            <person name="Xu P."/>
            <person name="Liu B."/>
            <person name="Zhou Z."/>
        </authorList>
    </citation>
    <scope>NUCLEOTIDE SEQUENCE [LARGE SCALE GENOMIC DNA]</scope>
    <source>
        <strain evidence="8">TB-2018</strain>
        <tissue evidence="8">Muscle</tissue>
    </source>
</reference>
<dbReference type="FunFam" id="1.20.5.170:FF:000025">
    <property type="entry name" value="nuclear factor interleukin-3-regulated protein-like"/>
    <property type="match status" value="2"/>
</dbReference>
<evidence type="ECO:0000313" key="9">
    <source>
        <dbReference type="Proteomes" id="UP000516260"/>
    </source>
</evidence>
<gene>
    <name evidence="8" type="ORF">fugu_005600</name>
</gene>
<dbReference type="InterPro" id="IPR046347">
    <property type="entry name" value="bZIP_sf"/>
</dbReference>
<dbReference type="AlphaFoldDB" id="A0A4Z2B6H5"/>